<dbReference type="InterPro" id="IPR045474">
    <property type="entry name" value="GEVED"/>
</dbReference>
<evidence type="ECO:0000259" key="3">
    <source>
        <dbReference type="Pfam" id="PF18962"/>
    </source>
</evidence>
<protein>
    <submittedName>
        <fullName evidence="5">T9SS C-terminal target domain-containing protein</fullName>
    </submittedName>
</protein>
<name>A0A3P3W277_9FLAO</name>
<dbReference type="InterPro" id="IPR026444">
    <property type="entry name" value="Secre_tail"/>
</dbReference>
<reference evidence="5 6" key="1">
    <citation type="submission" date="2018-11" db="EMBL/GenBank/DDBJ databases">
        <title>Flavobacterium sp. nov., YIM 102701-2 draft genome.</title>
        <authorList>
            <person name="Li G."/>
            <person name="Jiang Y."/>
        </authorList>
    </citation>
    <scope>NUCLEOTIDE SEQUENCE [LARGE SCALE GENOMIC DNA]</scope>
    <source>
        <strain evidence="5 6">YIM 102701-2</strain>
    </source>
</reference>
<feature type="domain" description="GEVED" evidence="4">
    <location>
        <begin position="256"/>
        <end position="330"/>
    </location>
</feature>
<proteinExistence type="predicted"/>
<feature type="chain" id="PRO_5018133316" evidence="2">
    <location>
        <begin position="19"/>
        <end position="418"/>
    </location>
</feature>
<feature type="signal peptide" evidence="2">
    <location>
        <begin position="1"/>
        <end position="18"/>
    </location>
</feature>
<evidence type="ECO:0000256" key="2">
    <source>
        <dbReference type="SAM" id="SignalP"/>
    </source>
</evidence>
<dbReference type="RefSeq" id="WP_125019759.1">
    <property type="nucleotide sequence ID" value="NZ_RQVQ01000033.1"/>
</dbReference>
<organism evidence="5 6">
    <name type="scientific">Paenimyroides tangerinum</name>
    <dbReference type="NCBI Taxonomy" id="2488728"/>
    <lineage>
        <taxon>Bacteria</taxon>
        <taxon>Pseudomonadati</taxon>
        <taxon>Bacteroidota</taxon>
        <taxon>Flavobacteriia</taxon>
        <taxon>Flavobacteriales</taxon>
        <taxon>Flavobacteriaceae</taxon>
        <taxon>Paenimyroides</taxon>
    </lineage>
</organism>
<dbReference type="NCBIfam" id="TIGR04183">
    <property type="entry name" value="Por_Secre_tail"/>
    <property type="match status" value="1"/>
</dbReference>
<evidence type="ECO:0000313" key="6">
    <source>
        <dbReference type="Proteomes" id="UP000275719"/>
    </source>
</evidence>
<evidence type="ECO:0000256" key="1">
    <source>
        <dbReference type="ARBA" id="ARBA00022729"/>
    </source>
</evidence>
<evidence type="ECO:0000259" key="4">
    <source>
        <dbReference type="Pfam" id="PF20009"/>
    </source>
</evidence>
<dbReference type="OrthoDB" id="1373043at2"/>
<accession>A0A3P3W277</accession>
<dbReference type="EMBL" id="RQVQ01000033">
    <property type="protein sequence ID" value="RRJ89110.1"/>
    <property type="molecule type" value="Genomic_DNA"/>
</dbReference>
<sequence>MKKIITLALVLFLNTISAQVNIDFNTQPFPSDWTMQGGFEISNAEIHPRCQQNALIGSIFEQESMFWIQTASYDYNGGDIEINLTHGIKDLYHALGVSNPFQKPELFVEYAEGDSETWIEHEEISLDNIDESTTCLSYTSIINASDISGFETVKYRFVYKSPAQTGMIYLLYWSIDSIQITEQESIAAPCTDNLGGGLEPSFITVKINDTSFDHNTYDEPTEYYHEYPATSNTTATLVAGQSYDIYTFTSSEAIICIWIDYNQNDEFEANEFTELVNNMNAQNTTSFTIPTDILGDFKMRIRSRAYGSSILSTDACTNFGSGETRDYTITVIESPLSVNDFDLLEVKAYPNPVKDILNISSEQEISGIEIFNLLGQRIVDKKINTNTTSIDLSVFPQGNYILKIKSGNNQKTLKVVKQ</sequence>
<gene>
    <name evidence="5" type="ORF">EG240_12685</name>
</gene>
<evidence type="ECO:0000313" key="5">
    <source>
        <dbReference type="EMBL" id="RRJ89110.1"/>
    </source>
</evidence>
<dbReference type="Pfam" id="PF18962">
    <property type="entry name" value="Por_Secre_tail"/>
    <property type="match status" value="1"/>
</dbReference>
<dbReference type="Pfam" id="PF20009">
    <property type="entry name" value="GEVED"/>
    <property type="match status" value="1"/>
</dbReference>
<keyword evidence="1 2" id="KW-0732">Signal</keyword>
<comment type="caution">
    <text evidence="5">The sequence shown here is derived from an EMBL/GenBank/DDBJ whole genome shotgun (WGS) entry which is preliminary data.</text>
</comment>
<dbReference type="Gene3D" id="2.60.120.260">
    <property type="entry name" value="Galactose-binding domain-like"/>
    <property type="match status" value="1"/>
</dbReference>
<feature type="domain" description="Secretion system C-terminal sorting" evidence="3">
    <location>
        <begin position="349"/>
        <end position="415"/>
    </location>
</feature>
<keyword evidence="6" id="KW-1185">Reference proteome</keyword>
<dbReference type="Proteomes" id="UP000275719">
    <property type="component" value="Unassembled WGS sequence"/>
</dbReference>
<dbReference type="AlphaFoldDB" id="A0A3P3W277"/>